<feature type="domain" description="ABC transmembrane type-1" evidence="8">
    <location>
        <begin position="1"/>
        <end position="114"/>
    </location>
</feature>
<accession>X1LMB8</accession>
<evidence type="ECO:0000256" key="6">
    <source>
        <dbReference type="ARBA" id="ARBA00023136"/>
    </source>
</evidence>
<dbReference type="EMBL" id="BARV01008404">
    <property type="protein sequence ID" value="GAI03535.1"/>
    <property type="molecule type" value="Genomic_DNA"/>
</dbReference>
<dbReference type="PANTHER" id="PTHR30193">
    <property type="entry name" value="ABC TRANSPORTER PERMEASE PROTEIN"/>
    <property type="match status" value="1"/>
</dbReference>
<dbReference type="Pfam" id="PF00528">
    <property type="entry name" value="BPD_transp_1"/>
    <property type="match status" value="1"/>
</dbReference>
<keyword evidence="3" id="KW-1003">Cell membrane</keyword>
<evidence type="ECO:0000256" key="1">
    <source>
        <dbReference type="ARBA" id="ARBA00004651"/>
    </source>
</evidence>
<name>X1LMB8_9ZZZZ</name>
<dbReference type="InterPro" id="IPR000515">
    <property type="entry name" value="MetI-like"/>
</dbReference>
<dbReference type="AlphaFoldDB" id="X1LMB8"/>
<organism evidence="9">
    <name type="scientific">marine sediment metagenome</name>
    <dbReference type="NCBI Taxonomy" id="412755"/>
    <lineage>
        <taxon>unclassified sequences</taxon>
        <taxon>metagenomes</taxon>
        <taxon>ecological metagenomes</taxon>
    </lineage>
</organism>
<dbReference type="InterPro" id="IPR035906">
    <property type="entry name" value="MetI-like_sf"/>
</dbReference>
<evidence type="ECO:0000256" key="7">
    <source>
        <dbReference type="SAM" id="Phobius"/>
    </source>
</evidence>
<evidence type="ECO:0000256" key="5">
    <source>
        <dbReference type="ARBA" id="ARBA00022989"/>
    </source>
</evidence>
<keyword evidence="5 7" id="KW-1133">Transmembrane helix</keyword>
<dbReference type="InterPro" id="IPR051393">
    <property type="entry name" value="ABC_transporter_permease"/>
</dbReference>
<dbReference type="CDD" id="cd06261">
    <property type="entry name" value="TM_PBP2"/>
    <property type="match status" value="1"/>
</dbReference>
<evidence type="ECO:0000256" key="3">
    <source>
        <dbReference type="ARBA" id="ARBA00022475"/>
    </source>
</evidence>
<dbReference type="PANTHER" id="PTHR30193:SF1">
    <property type="entry name" value="ABC TRANSPORTER PERMEASE PROTEIN YESP-RELATED"/>
    <property type="match status" value="1"/>
</dbReference>
<evidence type="ECO:0000256" key="2">
    <source>
        <dbReference type="ARBA" id="ARBA00022448"/>
    </source>
</evidence>
<evidence type="ECO:0000313" key="9">
    <source>
        <dbReference type="EMBL" id="GAI03535.1"/>
    </source>
</evidence>
<feature type="transmembrane region" description="Helical" evidence="7">
    <location>
        <begin position="98"/>
        <end position="115"/>
    </location>
</feature>
<dbReference type="GO" id="GO:0005886">
    <property type="term" value="C:plasma membrane"/>
    <property type="evidence" value="ECO:0007669"/>
    <property type="project" value="UniProtKB-SubCell"/>
</dbReference>
<feature type="non-terminal residue" evidence="9">
    <location>
        <position position="1"/>
    </location>
</feature>
<gene>
    <name evidence="9" type="ORF">S06H3_16903</name>
</gene>
<keyword evidence="6 7" id="KW-0472">Membrane</keyword>
<evidence type="ECO:0000256" key="4">
    <source>
        <dbReference type="ARBA" id="ARBA00022692"/>
    </source>
</evidence>
<proteinExistence type="predicted"/>
<reference evidence="9" key="1">
    <citation type="journal article" date="2014" name="Front. Microbiol.">
        <title>High frequency of phylogenetically diverse reductive dehalogenase-homologous genes in deep subseafloor sedimentary metagenomes.</title>
        <authorList>
            <person name="Kawai M."/>
            <person name="Futagami T."/>
            <person name="Toyoda A."/>
            <person name="Takaki Y."/>
            <person name="Nishi S."/>
            <person name="Hori S."/>
            <person name="Arai W."/>
            <person name="Tsubouchi T."/>
            <person name="Morono Y."/>
            <person name="Uchiyama I."/>
            <person name="Ito T."/>
            <person name="Fujiyama A."/>
            <person name="Inagaki F."/>
            <person name="Takami H."/>
        </authorList>
    </citation>
    <scope>NUCLEOTIDE SEQUENCE</scope>
    <source>
        <strain evidence="9">Expedition CK06-06</strain>
    </source>
</reference>
<comment type="caution">
    <text evidence="9">The sequence shown here is derived from an EMBL/GenBank/DDBJ whole genome shotgun (WGS) entry which is preliminary data.</text>
</comment>
<sequence>VGATMLLFLAGLQSIPTSIYEASEIDGINWWQKFYQITIPMLTPTIFYVVIVNVIGSWQVFTAAFVMTEGGPNYATLFYVLYLYQHAFRWLNMGYASALAWVLFIIILTSTFLLFKSSSKWVYYEAKRK</sequence>
<dbReference type="PROSITE" id="PS50928">
    <property type="entry name" value="ABC_TM1"/>
    <property type="match status" value="1"/>
</dbReference>
<dbReference type="Gene3D" id="1.10.3720.10">
    <property type="entry name" value="MetI-like"/>
    <property type="match status" value="1"/>
</dbReference>
<comment type="subcellular location">
    <subcellularLocation>
        <location evidence="1">Cell membrane</location>
        <topology evidence="1">Multi-pass membrane protein</topology>
    </subcellularLocation>
</comment>
<dbReference type="SUPFAM" id="SSF161098">
    <property type="entry name" value="MetI-like"/>
    <property type="match status" value="1"/>
</dbReference>
<protein>
    <recommendedName>
        <fullName evidence="8">ABC transmembrane type-1 domain-containing protein</fullName>
    </recommendedName>
</protein>
<keyword evidence="4 7" id="KW-0812">Transmembrane</keyword>
<dbReference type="GO" id="GO:0055085">
    <property type="term" value="P:transmembrane transport"/>
    <property type="evidence" value="ECO:0007669"/>
    <property type="project" value="InterPro"/>
</dbReference>
<keyword evidence="2" id="KW-0813">Transport</keyword>
<feature type="transmembrane region" description="Helical" evidence="7">
    <location>
        <begin position="45"/>
        <end position="67"/>
    </location>
</feature>
<evidence type="ECO:0000259" key="8">
    <source>
        <dbReference type="PROSITE" id="PS50928"/>
    </source>
</evidence>